<dbReference type="GO" id="GO:0052621">
    <property type="term" value="F:diguanylate cyclase activity"/>
    <property type="evidence" value="ECO:0007669"/>
    <property type="project" value="UniProtKB-EC"/>
</dbReference>
<dbReference type="AlphaFoldDB" id="A0A7S9DWA0"/>
<dbReference type="InterPro" id="IPR000160">
    <property type="entry name" value="GGDEF_dom"/>
</dbReference>
<dbReference type="PANTHER" id="PTHR45138">
    <property type="entry name" value="REGULATORY COMPONENTS OF SENSORY TRANSDUCTION SYSTEM"/>
    <property type="match status" value="1"/>
</dbReference>
<dbReference type="KEGG" id="smaa:IT774_12860"/>
<protein>
    <recommendedName>
        <fullName evidence="1">diguanylate cyclase</fullName>
        <ecNumber evidence="1">2.7.7.65</ecNumber>
    </recommendedName>
</protein>
<evidence type="ECO:0000313" key="5">
    <source>
        <dbReference type="EMBL" id="QPG05025.1"/>
    </source>
</evidence>
<evidence type="ECO:0000259" key="4">
    <source>
        <dbReference type="PROSITE" id="PS50887"/>
    </source>
</evidence>
<dbReference type="Proteomes" id="UP000595095">
    <property type="component" value="Chromosome"/>
</dbReference>
<proteinExistence type="predicted"/>
<dbReference type="PROSITE" id="PS50887">
    <property type="entry name" value="GGDEF"/>
    <property type="match status" value="1"/>
</dbReference>
<dbReference type="InterPro" id="IPR050469">
    <property type="entry name" value="Diguanylate_Cyclase"/>
</dbReference>
<dbReference type="NCBIfam" id="TIGR00254">
    <property type="entry name" value="GGDEF"/>
    <property type="match status" value="1"/>
</dbReference>
<dbReference type="Pfam" id="PF00990">
    <property type="entry name" value="GGDEF"/>
    <property type="match status" value="1"/>
</dbReference>
<evidence type="ECO:0000256" key="3">
    <source>
        <dbReference type="SAM" id="Coils"/>
    </source>
</evidence>
<evidence type="ECO:0000313" key="6">
    <source>
        <dbReference type="Proteomes" id="UP000595095"/>
    </source>
</evidence>
<keyword evidence="3" id="KW-0175">Coiled coil</keyword>
<reference evidence="5 6" key="1">
    <citation type="submission" date="2020-11" db="EMBL/GenBank/DDBJ databases">
        <title>Complete genome sequence for Salinimonas sp. strain G2-b.</title>
        <authorList>
            <person name="Park S.-J."/>
        </authorList>
    </citation>
    <scope>NUCLEOTIDE SEQUENCE [LARGE SCALE GENOMIC DNA]</scope>
    <source>
        <strain evidence="5 6">G2-b</strain>
    </source>
</reference>
<dbReference type="EC" id="2.7.7.65" evidence="1"/>
<dbReference type="InterPro" id="IPR043128">
    <property type="entry name" value="Rev_trsase/Diguanyl_cyclase"/>
</dbReference>
<accession>A0A7S9DWA0</accession>
<name>A0A7S9DWA0_9ALTE</name>
<keyword evidence="6" id="KW-1185">Reference proteome</keyword>
<evidence type="ECO:0000256" key="1">
    <source>
        <dbReference type="ARBA" id="ARBA00012528"/>
    </source>
</evidence>
<sequence>MNSSQLQSLQQHNEMLAQFVIRLSRFFEGYSADIDNELQILRGHLAGTPNFSLATVSIGKLDKLFQSDIKNVRRYTASSVSMVEHSIRNLQQRYQNDNAFKAQCASVLNLASQPTETLPALLRVCLSGFSLLKQLPVQPATASQPALSPLSNDVAQSLQHELQQLLESYSQLQPDNLQLDKLRDRLMAGLDDNDLLQACLGILRLIVKDSMGEAAMSGEVIQSLHDALGSLNQDVGKSIKHTQQAFSLRQQHDATFKQQLHQIEDVVATDTSIEMLKSQTQHYLDQMASTLALREQKEQTEQRTVMTLLSSMQRQVSALEAQAEDYRKKLSQQHSAMYTDALTGLPNRLAYNEKINIVRPRACPDKHPLCMAILDIDHFKTINDRFGHAAGDKTLQIVAQQLQKALDDNGFVARWGAKSLCSCLKIPRLRACTTNLRNCEPD</sequence>
<dbReference type="Gene3D" id="3.30.70.270">
    <property type="match status" value="1"/>
</dbReference>
<evidence type="ECO:0000256" key="2">
    <source>
        <dbReference type="ARBA" id="ARBA00034247"/>
    </source>
</evidence>
<dbReference type="CDD" id="cd01949">
    <property type="entry name" value="GGDEF"/>
    <property type="match status" value="1"/>
</dbReference>
<dbReference type="InterPro" id="IPR048516">
    <property type="entry name" value="DGCcoil"/>
</dbReference>
<dbReference type="Pfam" id="PF20975">
    <property type="entry name" value="DGCcoil"/>
    <property type="match status" value="1"/>
</dbReference>
<feature type="coiled-coil region" evidence="3">
    <location>
        <begin position="309"/>
        <end position="336"/>
    </location>
</feature>
<organism evidence="5 6">
    <name type="scientific">Salinimonas marina</name>
    <dbReference type="NCBI Taxonomy" id="2785918"/>
    <lineage>
        <taxon>Bacteria</taxon>
        <taxon>Pseudomonadati</taxon>
        <taxon>Pseudomonadota</taxon>
        <taxon>Gammaproteobacteria</taxon>
        <taxon>Alteromonadales</taxon>
        <taxon>Alteromonadaceae</taxon>
        <taxon>Alteromonas/Salinimonas group</taxon>
        <taxon>Salinimonas</taxon>
    </lineage>
</organism>
<dbReference type="SMART" id="SM00267">
    <property type="entry name" value="GGDEF"/>
    <property type="match status" value="1"/>
</dbReference>
<dbReference type="InterPro" id="IPR029787">
    <property type="entry name" value="Nucleotide_cyclase"/>
</dbReference>
<feature type="domain" description="GGDEF" evidence="4">
    <location>
        <begin position="367"/>
        <end position="442"/>
    </location>
</feature>
<dbReference type="SUPFAM" id="SSF55073">
    <property type="entry name" value="Nucleotide cyclase"/>
    <property type="match status" value="1"/>
</dbReference>
<dbReference type="EMBL" id="CP064795">
    <property type="protein sequence ID" value="QPG05025.1"/>
    <property type="molecule type" value="Genomic_DNA"/>
</dbReference>
<comment type="catalytic activity">
    <reaction evidence="2">
        <text>2 GTP = 3',3'-c-di-GMP + 2 diphosphate</text>
        <dbReference type="Rhea" id="RHEA:24898"/>
        <dbReference type="ChEBI" id="CHEBI:33019"/>
        <dbReference type="ChEBI" id="CHEBI:37565"/>
        <dbReference type="ChEBI" id="CHEBI:58805"/>
        <dbReference type="EC" id="2.7.7.65"/>
    </reaction>
</comment>
<gene>
    <name evidence="5" type="ORF">IT774_12860</name>
</gene>
<dbReference type="PANTHER" id="PTHR45138:SF9">
    <property type="entry name" value="DIGUANYLATE CYCLASE DGCM-RELATED"/>
    <property type="match status" value="1"/>
</dbReference>